<keyword evidence="2" id="KW-0413">Isomerase</keyword>
<reference evidence="2 3" key="1">
    <citation type="submission" date="2023-07" db="EMBL/GenBank/DDBJ databases">
        <title>Genomic Encyclopedia of Type Strains, Phase IV (KMG-IV): sequencing the most valuable type-strain genomes for metagenomic binning, comparative biology and taxonomic classification.</title>
        <authorList>
            <person name="Goeker M."/>
        </authorList>
    </citation>
    <scope>NUCLEOTIDE SEQUENCE [LARGE SCALE GENOMIC DNA]</scope>
    <source>
        <strain evidence="2 3">DSM 4006</strain>
    </source>
</reference>
<dbReference type="SUPFAM" id="SSF52833">
    <property type="entry name" value="Thioredoxin-like"/>
    <property type="match status" value="1"/>
</dbReference>
<dbReference type="Gene3D" id="3.40.30.10">
    <property type="entry name" value="Glutaredoxin"/>
    <property type="match status" value="1"/>
</dbReference>
<keyword evidence="1" id="KW-0732">Signal</keyword>
<dbReference type="Proteomes" id="UP001232973">
    <property type="component" value="Unassembled WGS sequence"/>
</dbReference>
<evidence type="ECO:0000313" key="2">
    <source>
        <dbReference type="EMBL" id="MDQ0190241.1"/>
    </source>
</evidence>
<feature type="signal peptide" evidence="1">
    <location>
        <begin position="1"/>
        <end position="21"/>
    </location>
</feature>
<sequence length="207" mass="22576">MRNIWLGAALAAGLTVFTAGCGAVQAPQAQSQTNTTQPVSQQAANPPFYNETKLDVVTPDPNYDPTSVNPAAYQNLTVYTADGKKVHLDAAKEPILFMAYWCPHCQRTLLLLQKNRSTLKTLPVVVSMGFQPGTTLSQAVKIGEEEKRGLNLTAYQIYYDVDTSQYAALAQKGYPTLVFSDKGKLNQLFGEHTLSVWQQALNSASTS</sequence>
<dbReference type="InterPro" id="IPR036249">
    <property type="entry name" value="Thioredoxin-like_sf"/>
</dbReference>
<comment type="caution">
    <text evidence="2">The sequence shown here is derived from an EMBL/GenBank/DDBJ whole genome shotgun (WGS) entry which is preliminary data.</text>
</comment>
<dbReference type="GO" id="GO:0016853">
    <property type="term" value="F:isomerase activity"/>
    <property type="evidence" value="ECO:0007669"/>
    <property type="project" value="UniProtKB-KW"/>
</dbReference>
<gene>
    <name evidence="2" type="ORF">J2S03_002105</name>
</gene>
<feature type="chain" id="PRO_5046077760" evidence="1">
    <location>
        <begin position="22"/>
        <end position="207"/>
    </location>
</feature>
<evidence type="ECO:0000313" key="3">
    <source>
        <dbReference type="Proteomes" id="UP001232973"/>
    </source>
</evidence>
<accession>A0ABT9XIU9</accession>
<organism evidence="2 3">
    <name type="scientific">Alicyclobacillus cycloheptanicus</name>
    <dbReference type="NCBI Taxonomy" id="1457"/>
    <lineage>
        <taxon>Bacteria</taxon>
        <taxon>Bacillati</taxon>
        <taxon>Bacillota</taxon>
        <taxon>Bacilli</taxon>
        <taxon>Bacillales</taxon>
        <taxon>Alicyclobacillaceae</taxon>
        <taxon>Alicyclobacillus</taxon>
    </lineage>
</organism>
<dbReference type="EMBL" id="JAUSTP010000016">
    <property type="protein sequence ID" value="MDQ0190241.1"/>
    <property type="molecule type" value="Genomic_DNA"/>
</dbReference>
<proteinExistence type="predicted"/>
<name>A0ABT9XIU9_9BACL</name>
<protein>
    <submittedName>
        <fullName evidence="2">Thiol-disulfide isomerase/thioredoxin</fullName>
    </submittedName>
</protein>
<dbReference type="RefSeq" id="WP_307016281.1">
    <property type="nucleotide sequence ID" value="NZ_JAUANV010000017.1"/>
</dbReference>
<keyword evidence="3" id="KW-1185">Reference proteome</keyword>
<evidence type="ECO:0000256" key="1">
    <source>
        <dbReference type="SAM" id="SignalP"/>
    </source>
</evidence>
<dbReference type="PROSITE" id="PS51257">
    <property type="entry name" value="PROKAR_LIPOPROTEIN"/>
    <property type="match status" value="1"/>
</dbReference>